<dbReference type="UniPathway" id="UPA00251">
    <property type="reaction ID" value="UER00375"/>
</dbReference>
<accession>A0A381SR51</accession>
<dbReference type="InterPro" id="IPR050087">
    <property type="entry name" value="AON_synthase_class-II"/>
</dbReference>
<evidence type="ECO:0000256" key="6">
    <source>
        <dbReference type="ARBA" id="ARBA00022898"/>
    </source>
</evidence>
<dbReference type="PANTHER" id="PTHR13693:SF102">
    <property type="entry name" value="2-AMINO-3-KETOBUTYRATE COENZYME A LIGASE, MITOCHONDRIAL"/>
    <property type="match status" value="1"/>
</dbReference>
<evidence type="ECO:0000256" key="7">
    <source>
        <dbReference type="ARBA" id="ARBA00023133"/>
    </source>
</evidence>
<keyword evidence="8" id="KW-0012">Acyltransferase</keyword>
<dbReference type="InterPro" id="IPR015421">
    <property type="entry name" value="PyrdxlP-dep_Trfase_major"/>
</dbReference>
<keyword evidence="7" id="KW-0350">Heme biosynthesis</keyword>
<dbReference type="PANTHER" id="PTHR13693">
    <property type="entry name" value="CLASS II AMINOTRANSFERASE/8-AMINO-7-OXONONANOATE SYNTHASE"/>
    <property type="match status" value="1"/>
</dbReference>
<evidence type="ECO:0000256" key="12">
    <source>
        <dbReference type="ARBA" id="ARBA00047654"/>
    </source>
</evidence>
<feature type="non-terminal residue" evidence="14">
    <location>
        <position position="338"/>
    </location>
</feature>
<dbReference type="NCBIfam" id="TIGR01821">
    <property type="entry name" value="5aminolev_synth"/>
    <property type="match status" value="1"/>
</dbReference>
<evidence type="ECO:0000256" key="9">
    <source>
        <dbReference type="ARBA" id="ARBA00031691"/>
    </source>
</evidence>
<dbReference type="GO" id="GO:0006782">
    <property type="term" value="P:protoporphyrinogen IX biosynthetic process"/>
    <property type="evidence" value="ECO:0007669"/>
    <property type="project" value="UniProtKB-UniPathway"/>
</dbReference>
<dbReference type="GO" id="GO:0005739">
    <property type="term" value="C:mitochondrion"/>
    <property type="evidence" value="ECO:0007669"/>
    <property type="project" value="TreeGrafter"/>
</dbReference>
<comment type="similarity">
    <text evidence="3">Belongs to the class-II pyridoxal-phosphate-dependent aminotransferase family.</text>
</comment>
<evidence type="ECO:0000256" key="1">
    <source>
        <dbReference type="ARBA" id="ARBA00001933"/>
    </source>
</evidence>
<evidence type="ECO:0000256" key="8">
    <source>
        <dbReference type="ARBA" id="ARBA00023315"/>
    </source>
</evidence>
<evidence type="ECO:0000256" key="2">
    <source>
        <dbReference type="ARBA" id="ARBA00005029"/>
    </source>
</evidence>
<evidence type="ECO:0000256" key="11">
    <source>
        <dbReference type="ARBA" id="ARBA00032773"/>
    </source>
</evidence>
<comment type="catalytic activity">
    <reaction evidence="12">
        <text>succinyl-CoA + glycine + H(+) = 5-aminolevulinate + CO2 + CoA</text>
        <dbReference type="Rhea" id="RHEA:12921"/>
        <dbReference type="ChEBI" id="CHEBI:15378"/>
        <dbReference type="ChEBI" id="CHEBI:16526"/>
        <dbReference type="ChEBI" id="CHEBI:57287"/>
        <dbReference type="ChEBI" id="CHEBI:57292"/>
        <dbReference type="ChEBI" id="CHEBI:57305"/>
        <dbReference type="ChEBI" id="CHEBI:356416"/>
        <dbReference type="EC" id="2.3.1.37"/>
    </reaction>
</comment>
<dbReference type="FunFam" id="3.40.640.10:FF:000006">
    <property type="entry name" value="5-aminolevulinate synthase, mitochondrial"/>
    <property type="match status" value="1"/>
</dbReference>
<dbReference type="PROSITE" id="PS00599">
    <property type="entry name" value="AA_TRANSFER_CLASS_2"/>
    <property type="match status" value="1"/>
</dbReference>
<feature type="non-terminal residue" evidence="14">
    <location>
        <position position="1"/>
    </location>
</feature>
<dbReference type="GO" id="GO:0003870">
    <property type="term" value="F:5-aminolevulinate synthase activity"/>
    <property type="evidence" value="ECO:0007669"/>
    <property type="project" value="UniProtKB-EC"/>
</dbReference>
<dbReference type="SUPFAM" id="SSF53383">
    <property type="entry name" value="PLP-dependent transferases"/>
    <property type="match status" value="1"/>
</dbReference>
<dbReference type="CDD" id="cd06454">
    <property type="entry name" value="KBL_like"/>
    <property type="match status" value="1"/>
</dbReference>
<comment type="cofactor">
    <cofactor evidence="1">
        <name>pyridoxal 5'-phosphate</name>
        <dbReference type="ChEBI" id="CHEBI:597326"/>
    </cofactor>
</comment>
<evidence type="ECO:0000313" key="14">
    <source>
        <dbReference type="EMBL" id="SVA06472.1"/>
    </source>
</evidence>
<dbReference type="Pfam" id="PF00155">
    <property type="entry name" value="Aminotran_1_2"/>
    <property type="match status" value="1"/>
</dbReference>
<sequence>MGQHSYVIDSMKTALESSGAGAGGTRNISGSTHYHNALETELADFHKKEKALIFTSAYNANQTTLETLGKIIPDLLYISDSLNHSSLIQGIRHSRCKKEIFKHNDVEDLERILKSYEGPKCVVFESVYSMDGDIGPVKEIVDLANKYNAITFLDEVHAVGLYGATGGGITERDNIEVDIINGTLAKAFGVQGGYIAGKKDFIDAIRSLASAFIFTTSLSPVICAGALTSIKYVRDHPELREQIHERANKTKLELARQGIEVMKNDSHIVPVIIGDPKRAKAISDELLYKEGIYVQPINWPTVPVGTERLRFTPTPFHTDALIFDMVVKLKAAMKKCGG</sequence>
<dbReference type="AlphaFoldDB" id="A0A381SR51"/>
<dbReference type="Gene3D" id="3.40.640.10">
    <property type="entry name" value="Type I PLP-dependent aspartate aminotransferase-like (Major domain)"/>
    <property type="match status" value="1"/>
</dbReference>
<evidence type="ECO:0000259" key="13">
    <source>
        <dbReference type="Pfam" id="PF00155"/>
    </source>
</evidence>
<evidence type="ECO:0000256" key="3">
    <source>
        <dbReference type="ARBA" id="ARBA00008392"/>
    </source>
</evidence>
<dbReference type="InterPro" id="IPR004839">
    <property type="entry name" value="Aminotransferase_I/II_large"/>
</dbReference>
<evidence type="ECO:0000256" key="10">
    <source>
        <dbReference type="ARBA" id="ARBA00031945"/>
    </source>
</evidence>
<evidence type="ECO:0000256" key="5">
    <source>
        <dbReference type="ARBA" id="ARBA00022679"/>
    </source>
</evidence>
<reference evidence="14" key="1">
    <citation type="submission" date="2018-05" db="EMBL/GenBank/DDBJ databases">
        <authorList>
            <person name="Lanie J.A."/>
            <person name="Ng W.-L."/>
            <person name="Kazmierczak K.M."/>
            <person name="Andrzejewski T.M."/>
            <person name="Davidsen T.M."/>
            <person name="Wayne K.J."/>
            <person name="Tettelin H."/>
            <person name="Glass J.I."/>
            <person name="Rusch D."/>
            <person name="Podicherti R."/>
            <person name="Tsui H.-C.T."/>
            <person name="Winkler M.E."/>
        </authorList>
    </citation>
    <scope>NUCLEOTIDE SEQUENCE</scope>
</reference>
<dbReference type="InterPro" id="IPR015424">
    <property type="entry name" value="PyrdxlP-dep_Trfase"/>
</dbReference>
<dbReference type="EC" id="2.3.1.37" evidence="4"/>
<name>A0A381SR51_9ZZZZ</name>
<feature type="domain" description="Aminotransferase class I/classII large" evidence="13">
    <location>
        <begin position="4"/>
        <end position="321"/>
    </location>
</feature>
<dbReference type="InterPro" id="IPR010961">
    <property type="entry name" value="4pyrrol_synth_NH2levulA_synth"/>
</dbReference>
<dbReference type="EMBL" id="UINC01003455">
    <property type="protein sequence ID" value="SVA06472.1"/>
    <property type="molecule type" value="Genomic_DNA"/>
</dbReference>
<keyword evidence="6" id="KW-0663">Pyridoxal phosphate</keyword>
<evidence type="ECO:0000256" key="4">
    <source>
        <dbReference type="ARBA" id="ARBA00013257"/>
    </source>
</evidence>
<gene>
    <name evidence="14" type="ORF">METZ01_LOCUS59326</name>
</gene>
<organism evidence="14">
    <name type="scientific">marine metagenome</name>
    <dbReference type="NCBI Taxonomy" id="408172"/>
    <lineage>
        <taxon>unclassified sequences</taxon>
        <taxon>metagenomes</taxon>
        <taxon>ecological metagenomes</taxon>
    </lineage>
</organism>
<comment type="pathway">
    <text evidence="2">Porphyrin-containing compound metabolism; protoporphyrin-IX biosynthesis; 5-aminolevulinate from glycine: step 1/1.</text>
</comment>
<keyword evidence="5" id="KW-0808">Transferase</keyword>
<dbReference type="GO" id="GO:0030170">
    <property type="term" value="F:pyridoxal phosphate binding"/>
    <property type="evidence" value="ECO:0007669"/>
    <property type="project" value="InterPro"/>
</dbReference>
<protein>
    <recommendedName>
        <fullName evidence="4">5-aminolevulinate synthase</fullName>
        <ecNumber evidence="4">2.3.1.37</ecNumber>
    </recommendedName>
    <alternativeName>
        <fullName evidence="9">5-aminolevulinic acid synthase</fullName>
    </alternativeName>
    <alternativeName>
        <fullName evidence="10">Delta-ALA synthase</fullName>
    </alternativeName>
    <alternativeName>
        <fullName evidence="11">Delta-aminolevulinate synthase</fullName>
    </alternativeName>
</protein>
<dbReference type="InterPro" id="IPR001917">
    <property type="entry name" value="Aminotrans_II_pyridoxalP_BS"/>
</dbReference>
<dbReference type="InterPro" id="IPR015422">
    <property type="entry name" value="PyrdxlP-dep_Trfase_small"/>
</dbReference>
<proteinExistence type="inferred from homology"/>
<dbReference type="Gene3D" id="3.90.1150.10">
    <property type="entry name" value="Aspartate Aminotransferase, domain 1"/>
    <property type="match status" value="1"/>
</dbReference>